<dbReference type="InterPro" id="IPR023373">
    <property type="entry name" value="YmcC_sf"/>
</dbReference>
<proteinExistence type="predicted"/>
<keyword evidence="2" id="KW-0449">Lipoprotein</keyword>
<name>A0AAW4ZQZ4_PHOPO</name>
<gene>
    <name evidence="2" type="ORF">GLP33_03565</name>
</gene>
<accession>A0AAW4ZQZ4</accession>
<dbReference type="Pfam" id="PF11102">
    <property type="entry name" value="YjbF"/>
    <property type="match status" value="1"/>
</dbReference>
<comment type="caution">
    <text evidence="2">The sequence shown here is derived from an EMBL/GenBank/DDBJ whole genome shotgun (WGS) entry which is preliminary data.</text>
</comment>
<feature type="transmembrane region" description="Helical" evidence="1">
    <location>
        <begin position="6"/>
        <end position="26"/>
    </location>
</feature>
<dbReference type="InterPro" id="IPR021308">
    <property type="entry name" value="GfcB"/>
</dbReference>
<dbReference type="Proteomes" id="UP000813876">
    <property type="component" value="Unassembled WGS sequence"/>
</dbReference>
<evidence type="ECO:0000256" key="1">
    <source>
        <dbReference type="SAM" id="Phobius"/>
    </source>
</evidence>
<protein>
    <submittedName>
        <fullName evidence="2">YjbF family lipoprotein</fullName>
    </submittedName>
</protein>
<dbReference type="RefSeq" id="WP_232581030.1">
    <property type="nucleotide sequence ID" value="NZ_WMCP01000002.1"/>
</dbReference>
<evidence type="ECO:0000313" key="3">
    <source>
        <dbReference type="Proteomes" id="UP000813876"/>
    </source>
</evidence>
<sequence>MYKKNGYYTFYKIFPYFAIIILLSGCTQKIKNINKTISFAVLGEADINKSPDYITELPYASIYARIGKNPQLFMVLAFAEKNHITNLLQLKWVSNDRGMLITEYGRLVKTINLPEGDLLEVNSDHPDPLSLGLHLDKTPKIWSRKIDWQPGYHIGYQLNSTFEFDTLQKTNINGTLTSSLKFIETVTVKEINYQYKNIFWIHPLSGIVIKSQQYIAPSLPLIEITILKPFL</sequence>
<organism evidence="2 3">
    <name type="scientific">Photobacterium phosphoreum</name>
    <dbReference type="NCBI Taxonomy" id="659"/>
    <lineage>
        <taxon>Bacteria</taxon>
        <taxon>Pseudomonadati</taxon>
        <taxon>Pseudomonadota</taxon>
        <taxon>Gammaproteobacteria</taxon>
        <taxon>Vibrionales</taxon>
        <taxon>Vibrionaceae</taxon>
        <taxon>Photobacterium</taxon>
    </lineage>
</organism>
<reference evidence="2" key="1">
    <citation type="submission" date="2019-11" db="EMBL/GenBank/DDBJ databases">
        <title>Comparative genomics of photobacteria reveal adaptation to distinct habitats.</title>
        <authorList>
            <person name="Fuertes-Perez S."/>
            <person name="Hilgarth M."/>
            <person name="Vogel R.F."/>
        </authorList>
    </citation>
    <scope>NUCLEOTIDE SEQUENCE</scope>
    <source>
        <strain evidence="2">TMW2.2145</strain>
    </source>
</reference>
<dbReference type="AlphaFoldDB" id="A0AAW4ZQZ4"/>
<evidence type="ECO:0000313" key="2">
    <source>
        <dbReference type="EMBL" id="MCF2300803.1"/>
    </source>
</evidence>
<dbReference type="PROSITE" id="PS51257">
    <property type="entry name" value="PROKAR_LIPOPROTEIN"/>
    <property type="match status" value="1"/>
</dbReference>
<keyword evidence="1" id="KW-1133">Transmembrane helix</keyword>
<keyword evidence="1" id="KW-0812">Transmembrane</keyword>
<keyword evidence="1" id="KW-0472">Membrane</keyword>
<dbReference type="EMBL" id="WMCP01000002">
    <property type="protein sequence ID" value="MCF2300803.1"/>
    <property type="molecule type" value="Genomic_DNA"/>
</dbReference>
<dbReference type="SUPFAM" id="SSF159270">
    <property type="entry name" value="YmcC-like"/>
    <property type="match status" value="1"/>
</dbReference>
<dbReference type="Gene3D" id="2.40.360.10">
    <property type="entry name" value="YmcC-like"/>
    <property type="match status" value="1"/>
</dbReference>